<reference evidence="3 4" key="1">
    <citation type="journal article" date="2015" name="Genome Biol. Evol.">
        <title>Phylogenomic analyses indicate that early fungi evolved digesting cell walls of algal ancestors of land plants.</title>
        <authorList>
            <person name="Chang Y."/>
            <person name="Wang S."/>
            <person name="Sekimoto S."/>
            <person name="Aerts A.L."/>
            <person name="Choi C."/>
            <person name="Clum A."/>
            <person name="LaButti K.M."/>
            <person name="Lindquist E.A."/>
            <person name="Yee Ngan C."/>
            <person name="Ohm R.A."/>
            <person name="Salamov A.A."/>
            <person name="Grigoriev I.V."/>
            <person name="Spatafora J.W."/>
            <person name="Berbee M.L."/>
        </authorList>
    </citation>
    <scope>NUCLEOTIDE SEQUENCE [LARGE SCALE GENOMIC DNA]</scope>
    <source>
        <strain evidence="3 4">NRRL 1564</strain>
    </source>
</reference>
<protein>
    <recommendedName>
        <fullName evidence="2">Large ribosomal subunit protein mL59 domain-containing protein</fullName>
    </recommendedName>
</protein>
<dbReference type="EMBL" id="KZ303521">
    <property type="protein sequence ID" value="PIA14125.1"/>
    <property type="molecule type" value="Genomic_DNA"/>
</dbReference>
<dbReference type="OrthoDB" id="18529at2759"/>
<proteinExistence type="predicted"/>
<keyword evidence="4" id="KW-1185">Reference proteome</keyword>
<dbReference type="PANTHER" id="PTHR28041">
    <property type="entry name" value="54S RIBOSOMAL PROTEIN L25, MITOCHONDRIAL"/>
    <property type="match status" value="1"/>
</dbReference>
<accession>A0A2G5B541</accession>
<dbReference type="AlphaFoldDB" id="A0A2G5B541"/>
<dbReference type="InterPro" id="IPR037507">
    <property type="entry name" value="Ribosomal_mL59"/>
</dbReference>
<feature type="compositionally biased region" description="Basic residues" evidence="1">
    <location>
        <begin position="71"/>
        <end position="80"/>
    </location>
</feature>
<dbReference type="Pfam" id="PF18126">
    <property type="entry name" value="Mitoc_mL59"/>
    <property type="match status" value="1"/>
</dbReference>
<feature type="region of interest" description="Disordered" evidence="1">
    <location>
        <begin position="56"/>
        <end position="80"/>
    </location>
</feature>
<evidence type="ECO:0000313" key="3">
    <source>
        <dbReference type="EMBL" id="PIA14125.1"/>
    </source>
</evidence>
<dbReference type="Proteomes" id="UP000242474">
    <property type="component" value="Unassembled WGS sequence"/>
</dbReference>
<dbReference type="GO" id="GO:0005762">
    <property type="term" value="C:mitochondrial large ribosomal subunit"/>
    <property type="evidence" value="ECO:0007669"/>
    <property type="project" value="InterPro"/>
</dbReference>
<gene>
    <name evidence="3" type="ORF">COEREDRAFT_82950</name>
</gene>
<feature type="domain" description="Large ribosomal subunit protein mL59" evidence="2">
    <location>
        <begin position="20"/>
        <end position="108"/>
    </location>
</feature>
<evidence type="ECO:0000256" key="1">
    <source>
        <dbReference type="SAM" id="MobiDB-lite"/>
    </source>
</evidence>
<dbReference type="PANTHER" id="PTHR28041:SF1">
    <property type="entry name" value="LARGE RIBOSOMAL SUBUNIT PROTEIN ML59"/>
    <property type="match status" value="1"/>
</dbReference>
<evidence type="ECO:0000259" key="2">
    <source>
        <dbReference type="Pfam" id="PF18126"/>
    </source>
</evidence>
<organism evidence="3 4">
    <name type="scientific">Coemansia reversa (strain ATCC 12441 / NRRL 1564)</name>
    <dbReference type="NCBI Taxonomy" id="763665"/>
    <lineage>
        <taxon>Eukaryota</taxon>
        <taxon>Fungi</taxon>
        <taxon>Fungi incertae sedis</taxon>
        <taxon>Zoopagomycota</taxon>
        <taxon>Kickxellomycotina</taxon>
        <taxon>Kickxellomycetes</taxon>
        <taxon>Kickxellales</taxon>
        <taxon>Kickxellaceae</taxon>
        <taxon>Coemansia</taxon>
    </lineage>
</organism>
<evidence type="ECO:0000313" key="4">
    <source>
        <dbReference type="Proteomes" id="UP000242474"/>
    </source>
</evidence>
<dbReference type="InterPro" id="IPR040922">
    <property type="entry name" value="Ribosomal_mL59_dom"/>
</dbReference>
<dbReference type="GO" id="GO:0003735">
    <property type="term" value="F:structural constituent of ribosome"/>
    <property type="evidence" value="ECO:0007669"/>
    <property type="project" value="InterPro"/>
</dbReference>
<name>A0A2G5B541_COERN</name>
<sequence length="123" mass="14373">MATLRTFSAVVLKNIRVEHPEAAFLPKLENGYWRSPKFSLRRQAELRKACLLNNIEPESIGMPPPKPQKIMQKKPPKGHKQQRLYEAKRAEIQSNLDKMPDKIQKWKKDLAIQKDKQRSSLPF</sequence>